<evidence type="ECO:0000313" key="1">
    <source>
        <dbReference type="EMBL" id="XCC62469.1"/>
    </source>
</evidence>
<proteinExistence type="predicted"/>
<accession>A0AAU8A8N0</accession>
<reference evidence="1" key="1">
    <citation type="submission" date="2023-02" db="EMBL/GenBank/DDBJ databases">
        <title>Gut commensal Christensenella minuta modulates host metabolism via a new class of secondary bile acids.</title>
        <authorList>
            <person name="Liu C."/>
        </authorList>
    </citation>
    <scope>NUCLEOTIDE SEQUENCE</scope>
    <source>
        <strain evidence="1">CA70</strain>
    </source>
</reference>
<protein>
    <submittedName>
        <fullName evidence="1">Uncharacterized protein</fullName>
    </submittedName>
</protein>
<dbReference type="EMBL" id="CP117826">
    <property type="protein sequence ID" value="XCC62469.1"/>
    <property type="molecule type" value="Genomic_DNA"/>
</dbReference>
<name>A0AAU8A8N0_9FIRM</name>
<dbReference type="AlphaFoldDB" id="A0AAU8A8N0"/>
<gene>
    <name evidence="1" type="ORF">PUP29_00620</name>
</gene>
<sequence length="50" mass="5943">METQLFDCGREGVLRQSGWHRRSLLKAFVPEQGTEAFLFKNIFEGRNKQW</sequence>
<organism evidence="1">
    <name type="scientific">Christensenella massiliensis</name>
    <dbReference type="NCBI Taxonomy" id="1805714"/>
    <lineage>
        <taxon>Bacteria</taxon>
        <taxon>Bacillati</taxon>
        <taxon>Bacillota</taxon>
        <taxon>Clostridia</taxon>
        <taxon>Christensenellales</taxon>
        <taxon>Christensenellaceae</taxon>
        <taxon>Christensenella</taxon>
    </lineage>
</organism>
<dbReference type="RefSeq" id="WP_353423559.1">
    <property type="nucleotide sequence ID" value="NZ_CP117826.1"/>
</dbReference>